<feature type="region of interest" description="Disordered" evidence="1">
    <location>
        <begin position="229"/>
        <end position="269"/>
    </location>
</feature>
<name>K6UCG6_PLACD</name>
<gene>
    <name evidence="2" type="ORF">PCYB_032285</name>
</gene>
<proteinExistence type="predicted"/>
<sequence length="310" mass="35679">GEDSDKLPSEKIYNELDNSLDCTGVTGGKGSIKPDKEILRIRLLIKEVYDSTLASEILRGYCYACTKNRDKAPNGNWCHLFYYWMGHKIKGKLPKHGDFTGAMRAAYHYLESLNYEDKCTNIYSDMGEVVFEKSKIKFDSDYNYKVLSELHEGNKHPRCHEYNGNLEAVKSAYLSLCNTCDDSDDKYCLGFKRQYNSGRSCKSWNPPQLTCTPDPASVLGSSINEDNANGVAVTRGVEEEKGRKKRKEKKKGKGREGKKGAGWDQKVKKNHQIHRVYQVRQKKRKEVTNMCIIRNIYYYTKKRKEFREGV</sequence>
<dbReference type="OrthoDB" id="389521at2759"/>
<accession>K6UCG6</accession>
<feature type="compositionally biased region" description="Basic and acidic residues" evidence="1">
    <location>
        <begin position="254"/>
        <end position="267"/>
    </location>
</feature>
<reference evidence="2 3" key="1">
    <citation type="journal article" date="2012" name="Nat. Genet.">
        <title>Plasmodium cynomolgi genome sequences provide insight into Plasmodium vivax and the monkey malaria clade.</title>
        <authorList>
            <person name="Tachibana S."/>
            <person name="Sullivan S.A."/>
            <person name="Kawai S."/>
            <person name="Nakamura S."/>
            <person name="Kim H.R."/>
            <person name="Goto N."/>
            <person name="Arisue N."/>
            <person name="Palacpac N.M.Q."/>
            <person name="Honma H."/>
            <person name="Yagi M."/>
            <person name="Tougan T."/>
            <person name="Katakai Y."/>
            <person name="Kaneko O."/>
            <person name="Mita T."/>
            <person name="Kita K."/>
            <person name="Yasutomi Y."/>
            <person name="Sutton P.L."/>
            <person name="Shakhbatyan R."/>
            <person name="Horii T."/>
            <person name="Yasunaga T."/>
            <person name="Barnwell J.W."/>
            <person name="Escalante A.A."/>
            <person name="Carlton J.M."/>
            <person name="Tanabe K."/>
        </authorList>
    </citation>
    <scope>NUCLEOTIDE SEQUENCE [LARGE SCALE GENOMIC DNA]</scope>
    <source>
        <strain evidence="2 3">B</strain>
    </source>
</reference>
<evidence type="ECO:0000256" key="1">
    <source>
        <dbReference type="SAM" id="MobiDB-lite"/>
    </source>
</evidence>
<evidence type="ECO:0000313" key="3">
    <source>
        <dbReference type="Proteomes" id="UP000006319"/>
    </source>
</evidence>
<organism evidence="2 3">
    <name type="scientific">Plasmodium cynomolgi (strain B)</name>
    <dbReference type="NCBI Taxonomy" id="1120755"/>
    <lineage>
        <taxon>Eukaryota</taxon>
        <taxon>Sar</taxon>
        <taxon>Alveolata</taxon>
        <taxon>Apicomplexa</taxon>
        <taxon>Aconoidasida</taxon>
        <taxon>Haemosporida</taxon>
        <taxon>Plasmodiidae</taxon>
        <taxon>Plasmodium</taxon>
        <taxon>Plasmodium (Plasmodium)</taxon>
    </lineage>
</organism>
<evidence type="ECO:0000313" key="2">
    <source>
        <dbReference type="EMBL" id="GAB64816.1"/>
    </source>
</evidence>
<protein>
    <submittedName>
        <fullName evidence="2">KIR-like CYIR protein</fullName>
    </submittedName>
</protein>
<dbReference type="KEGG" id="pcy:PCYB_032285"/>
<dbReference type="EMBL" id="DF157095">
    <property type="protein sequence ID" value="GAB64816.1"/>
    <property type="molecule type" value="Genomic_DNA"/>
</dbReference>
<dbReference type="Proteomes" id="UP000006319">
    <property type="component" value="Chromosome 3"/>
</dbReference>
<dbReference type="AlphaFoldDB" id="K6UCG6"/>
<keyword evidence="3" id="KW-1185">Reference proteome</keyword>
<dbReference type="VEuPathDB" id="PlasmoDB:PCYB_032285"/>
<feature type="non-terminal residue" evidence="2">
    <location>
        <position position="1"/>
    </location>
</feature>
<dbReference type="RefSeq" id="XP_004220947.1">
    <property type="nucleotide sequence ID" value="XM_004220899.1"/>
</dbReference>
<dbReference type="GeneID" id="14691341"/>
<feature type="compositionally biased region" description="Basic residues" evidence="1">
    <location>
        <begin position="243"/>
        <end position="253"/>
    </location>
</feature>